<dbReference type="EMBL" id="BMEC01000001">
    <property type="protein sequence ID" value="GGC21074.1"/>
    <property type="molecule type" value="Genomic_DNA"/>
</dbReference>
<evidence type="ECO:0000313" key="3">
    <source>
        <dbReference type="Proteomes" id="UP000636010"/>
    </source>
</evidence>
<dbReference type="InterPro" id="IPR029044">
    <property type="entry name" value="Nucleotide-diphossugar_trans"/>
</dbReference>
<protein>
    <submittedName>
        <fullName evidence="2">Glycosyl transferase</fullName>
    </submittedName>
</protein>
<proteinExistence type="predicted"/>
<dbReference type="GO" id="GO:0016740">
    <property type="term" value="F:transferase activity"/>
    <property type="evidence" value="ECO:0007669"/>
    <property type="project" value="UniProtKB-KW"/>
</dbReference>
<dbReference type="Gene3D" id="3.90.550.10">
    <property type="entry name" value="Spore Coat Polysaccharide Biosynthesis Protein SpsA, Chain A"/>
    <property type="match status" value="1"/>
</dbReference>
<evidence type="ECO:0000313" key="2">
    <source>
        <dbReference type="EMBL" id="GGC21074.1"/>
    </source>
</evidence>
<keyword evidence="2" id="KW-0808">Transferase</keyword>
<dbReference type="Pfam" id="PF00535">
    <property type="entry name" value="Glycos_transf_2"/>
    <property type="match status" value="1"/>
</dbReference>
<gene>
    <name evidence="2" type="ORF">GCM10011506_02860</name>
</gene>
<name>A0ABQ1LAX5_9BACT</name>
<dbReference type="Proteomes" id="UP000636010">
    <property type="component" value="Unassembled WGS sequence"/>
</dbReference>
<evidence type="ECO:0000259" key="1">
    <source>
        <dbReference type="Pfam" id="PF00535"/>
    </source>
</evidence>
<dbReference type="SUPFAM" id="SSF53448">
    <property type="entry name" value="Nucleotide-diphospho-sugar transferases"/>
    <property type="match status" value="1"/>
</dbReference>
<dbReference type="RefSeq" id="WP_188460027.1">
    <property type="nucleotide sequence ID" value="NZ_BAABHU010000001.1"/>
</dbReference>
<accession>A0ABQ1LAX5</accession>
<feature type="domain" description="Glycosyltransferase 2-like" evidence="1">
    <location>
        <begin position="6"/>
        <end position="172"/>
    </location>
</feature>
<dbReference type="PANTHER" id="PTHR22916">
    <property type="entry name" value="GLYCOSYLTRANSFERASE"/>
    <property type="match status" value="1"/>
</dbReference>
<sequence>MPKVAVVCLCYNHEAYVKEALNSVVQQTFKDWELIIVDDASEDNSINMIEEFILENSSYNIQSIFNPQNLGNCKAFNKALARTNADYIIDLAADDILLPMRLEEGVKNMNQTLKVAINFSNAHYINPSGDILRTHYVVNESNKSIQKVPQGYIFPNIIKNYFICSPTMMYRGSYLREIGGYDESLAYEDFDLKIRLSRNYPFSYIDKILVQKRVLPDSMSVKQYRKGNKQLNSTYLICCKIYHLIQNKEEKLALLSRLGFEAKQAFLFNRLRLFMKFSSLWAKTIFKND</sequence>
<comment type="caution">
    <text evidence="2">The sequence shown here is derived from an EMBL/GenBank/DDBJ whole genome shotgun (WGS) entry which is preliminary data.</text>
</comment>
<organism evidence="2 3">
    <name type="scientific">Marivirga lumbricoides</name>
    <dbReference type="NCBI Taxonomy" id="1046115"/>
    <lineage>
        <taxon>Bacteria</taxon>
        <taxon>Pseudomonadati</taxon>
        <taxon>Bacteroidota</taxon>
        <taxon>Cytophagia</taxon>
        <taxon>Cytophagales</taxon>
        <taxon>Marivirgaceae</taxon>
        <taxon>Marivirga</taxon>
    </lineage>
</organism>
<dbReference type="InterPro" id="IPR001173">
    <property type="entry name" value="Glyco_trans_2-like"/>
</dbReference>
<keyword evidence="3" id="KW-1185">Reference proteome</keyword>
<reference evidence="3" key="1">
    <citation type="journal article" date="2019" name="Int. J. Syst. Evol. Microbiol.">
        <title>The Global Catalogue of Microorganisms (GCM) 10K type strain sequencing project: providing services to taxonomists for standard genome sequencing and annotation.</title>
        <authorList>
            <consortium name="The Broad Institute Genomics Platform"/>
            <consortium name="The Broad Institute Genome Sequencing Center for Infectious Disease"/>
            <person name="Wu L."/>
            <person name="Ma J."/>
        </authorList>
    </citation>
    <scope>NUCLEOTIDE SEQUENCE [LARGE SCALE GENOMIC DNA]</scope>
    <source>
        <strain evidence="3">CGMCC 1.10832</strain>
    </source>
</reference>
<dbReference type="PANTHER" id="PTHR22916:SF3">
    <property type="entry name" value="UDP-GLCNAC:BETAGAL BETA-1,3-N-ACETYLGLUCOSAMINYLTRANSFERASE-LIKE PROTEIN 1"/>
    <property type="match status" value="1"/>
</dbReference>